<keyword evidence="3" id="KW-0274">FAD</keyword>
<dbReference type="PRINTS" id="PR00411">
    <property type="entry name" value="PNDRDTASEI"/>
</dbReference>
<proteinExistence type="inferred from homology"/>
<dbReference type="InterPro" id="IPR023753">
    <property type="entry name" value="FAD/NAD-binding_dom"/>
</dbReference>
<dbReference type="Gene3D" id="3.50.50.100">
    <property type="match status" value="1"/>
</dbReference>
<evidence type="ECO:0000313" key="6">
    <source>
        <dbReference type="EMBL" id="KAH7116922.1"/>
    </source>
</evidence>
<accession>A0A9P9DDH3</accession>
<evidence type="ECO:0000256" key="2">
    <source>
        <dbReference type="ARBA" id="ARBA00022630"/>
    </source>
</evidence>
<dbReference type="SUPFAM" id="SSF51905">
    <property type="entry name" value="FAD/NAD(P)-binding domain"/>
    <property type="match status" value="1"/>
</dbReference>
<sequence>MADQTTILILGGSFAGLASAHYALRHILPKLPANPPTPYTVTLVNPSADFWWRIGAPRSIASPSTLPFSKTVIPIAPAFSSYGSSFLFVEGAATAVDPETRTTTIALTDGTEKQITYTSLIIATGFSTPCPLFTVPTTGDTAALQTLTSTFQKSLSSAKTVVIGGGGPVGVETAGEIAEVLNGKPGFFAPAAPKDPKAKITIVTADSKMLPVLRAELSKTAEKHLKRLGVEVQYGTKVVSATEKEGAKTAVQLSSGETIEADIYIDATGSRPNSSFLPPAWLDARARVAANAKTLRVDASPRTYVVGDVGSYTRGGALDLADAIPVALTNLRTDLVAHLASATPGPDRVYTANLKESQLVPIGSGKGVGAFNGNVLPSLMVWGIKGRDYMLGMAKGTVNGDAYKKEGKWVPEVKA</sequence>
<comment type="similarity">
    <text evidence="1">Belongs to the FAD-dependent oxidoreductase family.</text>
</comment>
<evidence type="ECO:0000313" key="7">
    <source>
        <dbReference type="Proteomes" id="UP000700596"/>
    </source>
</evidence>
<dbReference type="AlphaFoldDB" id="A0A9P9DDH3"/>
<evidence type="ECO:0000256" key="3">
    <source>
        <dbReference type="ARBA" id="ARBA00022827"/>
    </source>
</evidence>
<keyword evidence="7" id="KW-1185">Reference proteome</keyword>
<dbReference type="PANTHER" id="PTHR43735:SF3">
    <property type="entry name" value="FERROPTOSIS SUPPRESSOR PROTEIN 1"/>
    <property type="match status" value="1"/>
</dbReference>
<comment type="caution">
    <text evidence="6">The sequence shown here is derived from an EMBL/GenBank/DDBJ whole genome shotgun (WGS) entry which is preliminary data.</text>
</comment>
<organism evidence="6 7">
    <name type="scientific">Dendryphion nanum</name>
    <dbReference type="NCBI Taxonomy" id="256645"/>
    <lineage>
        <taxon>Eukaryota</taxon>
        <taxon>Fungi</taxon>
        <taxon>Dikarya</taxon>
        <taxon>Ascomycota</taxon>
        <taxon>Pezizomycotina</taxon>
        <taxon>Dothideomycetes</taxon>
        <taxon>Pleosporomycetidae</taxon>
        <taxon>Pleosporales</taxon>
        <taxon>Torulaceae</taxon>
        <taxon>Dendryphion</taxon>
    </lineage>
</organism>
<dbReference type="GO" id="GO:0004174">
    <property type="term" value="F:electron-transferring-flavoprotein dehydrogenase activity"/>
    <property type="evidence" value="ECO:0007669"/>
    <property type="project" value="TreeGrafter"/>
</dbReference>
<evidence type="ECO:0000256" key="1">
    <source>
        <dbReference type="ARBA" id="ARBA00006442"/>
    </source>
</evidence>
<keyword evidence="4" id="KW-0560">Oxidoreductase</keyword>
<dbReference type="OrthoDB" id="202203at2759"/>
<keyword evidence="2" id="KW-0285">Flavoprotein</keyword>
<dbReference type="Proteomes" id="UP000700596">
    <property type="component" value="Unassembled WGS sequence"/>
</dbReference>
<dbReference type="PRINTS" id="PR00368">
    <property type="entry name" value="FADPNR"/>
</dbReference>
<feature type="domain" description="FAD/NAD(P)-binding" evidence="5">
    <location>
        <begin position="6"/>
        <end position="310"/>
    </location>
</feature>
<reference evidence="6" key="1">
    <citation type="journal article" date="2021" name="Nat. Commun.">
        <title>Genetic determinants of endophytism in the Arabidopsis root mycobiome.</title>
        <authorList>
            <person name="Mesny F."/>
            <person name="Miyauchi S."/>
            <person name="Thiergart T."/>
            <person name="Pickel B."/>
            <person name="Atanasova L."/>
            <person name="Karlsson M."/>
            <person name="Huettel B."/>
            <person name="Barry K.W."/>
            <person name="Haridas S."/>
            <person name="Chen C."/>
            <person name="Bauer D."/>
            <person name="Andreopoulos W."/>
            <person name="Pangilinan J."/>
            <person name="LaButti K."/>
            <person name="Riley R."/>
            <person name="Lipzen A."/>
            <person name="Clum A."/>
            <person name="Drula E."/>
            <person name="Henrissat B."/>
            <person name="Kohler A."/>
            <person name="Grigoriev I.V."/>
            <person name="Martin F.M."/>
            <person name="Hacquard S."/>
        </authorList>
    </citation>
    <scope>NUCLEOTIDE SEQUENCE</scope>
    <source>
        <strain evidence="6">MPI-CAGE-CH-0243</strain>
    </source>
</reference>
<gene>
    <name evidence="6" type="ORF">B0J11DRAFT_104044</name>
</gene>
<dbReference type="PANTHER" id="PTHR43735">
    <property type="entry name" value="APOPTOSIS-INDUCING FACTOR 1"/>
    <property type="match status" value="1"/>
</dbReference>
<protein>
    <recommendedName>
        <fullName evidence="5">FAD/NAD(P)-binding domain-containing protein</fullName>
    </recommendedName>
</protein>
<dbReference type="InterPro" id="IPR036188">
    <property type="entry name" value="FAD/NAD-bd_sf"/>
</dbReference>
<dbReference type="GO" id="GO:0005737">
    <property type="term" value="C:cytoplasm"/>
    <property type="evidence" value="ECO:0007669"/>
    <property type="project" value="TreeGrafter"/>
</dbReference>
<dbReference type="Pfam" id="PF07992">
    <property type="entry name" value="Pyr_redox_2"/>
    <property type="match status" value="1"/>
</dbReference>
<dbReference type="EMBL" id="JAGMWT010000014">
    <property type="protein sequence ID" value="KAH7116922.1"/>
    <property type="molecule type" value="Genomic_DNA"/>
</dbReference>
<dbReference type="GO" id="GO:0050660">
    <property type="term" value="F:flavin adenine dinucleotide binding"/>
    <property type="evidence" value="ECO:0007669"/>
    <property type="project" value="TreeGrafter"/>
</dbReference>
<evidence type="ECO:0000259" key="5">
    <source>
        <dbReference type="Pfam" id="PF07992"/>
    </source>
</evidence>
<evidence type="ECO:0000256" key="4">
    <source>
        <dbReference type="ARBA" id="ARBA00023002"/>
    </source>
</evidence>
<name>A0A9P9DDH3_9PLEO</name>